<proteinExistence type="predicted"/>
<dbReference type="Proteomes" id="UP000509568">
    <property type="component" value="Chromosome"/>
</dbReference>
<dbReference type="RefSeq" id="WP_176572190.1">
    <property type="nucleotide sequence ID" value="NZ_CP056030.1"/>
</dbReference>
<sequence>MTAQPFNWNFQGRLVALDQGAGLASRPDFAALMALDALSVIIFDPASRLHGSPLGEHPHVQIFNGITLGDGRPTTLHACLDSQLSGTRPPQPLASLPAPLQRGAQVLARLPIRSTRLDGLQGLKSLDWLVLDDRHDTLGIVHHAGATLGQLLLAQVSVSMLAPQAEHFEFGPLCQRLAEHGLQFYRFHAPSHLSQFPAELDLTAPRATQLHSVQALFIPTPERLAQLLPQRRLKLAFVLDTAYGLHDLAYRLLAGVDQGQAAAYLQARHYLPAANLAATTFTLTAEYSPAPW</sequence>
<protein>
    <submittedName>
        <fullName evidence="1">Uncharacterized protein</fullName>
    </submittedName>
</protein>
<organism evidence="1 2">
    <name type="scientific">Pseudomonas eucalypticola</name>
    <dbReference type="NCBI Taxonomy" id="2599595"/>
    <lineage>
        <taxon>Bacteria</taxon>
        <taxon>Pseudomonadati</taxon>
        <taxon>Pseudomonadota</taxon>
        <taxon>Gammaproteobacteria</taxon>
        <taxon>Pseudomonadales</taxon>
        <taxon>Pseudomonadaceae</taxon>
        <taxon>Pseudomonas</taxon>
    </lineage>
</organism>
<gene>
    <name evidence="1" type="ORF">HWQ56_27325</name>
</gene>
<evidence type="ECO:0000313" key="2">
    <source>
        <dbReference type="Proteomes" id="UP000509568"/>
    </source>
</evidence>
<dbReference type="AlphaFoldDB" id="A0A7D5DBC0"/>
<dbReference type="EMBL" id="CP056030">
    <property type="protein sequence ID" value="QKZ07292.1"/>
    <property type="molecule type" value="Genomic_DNA"/>
</dbReference>
<dbReference type="KEGG" id="pez:HWQ56_27325"/>
<name>A0A7D5DBC0_9PSED</name>
<evidence type="ECO:0000313" key="1">
    <source>
        <dbReference type="EMBL" id="QKZ07292.1"/>
    </source>
</evidence>
<keyword evidence="2" id="KW-1185">Reference proteome</keyword>
<reference evidence="1 2" key="1">
    <citation type="submission" date="2020-06" db="EMBL/GenBank/DDBJ databases">
        <title>Pseudomonas eucalypticola sp. nov., an endophyte of Eucalyptus dunnii leaves with biocontrol ability of eucalyptus leaf blight.</title>
        <authorList>
            <person name="Liu Y."/>
            <person name="Song Z."/>
            <person name="Zeng H."/>
            <person name="Lu M."/>
            <person name="Wang X."/>
            <person name="Lian X."/>
            <person name="Zhang Q."/>
        </authorList>
    </citation>
    <scope>NUCLEOTIDE SEQUENCE [LARGE SCALE GENOMIC DNA]</scope>
    <source>
        <strain evidence="1 2">NP-1</strain>
    </source>
</reference>
<accession>A0A7D5DBC0</accession>